<dbReference type="InParanoid" id="A2EG74"/>
<dbReference type="SUPFAM" id="SSF54001">
    <property type="entry name" value="Cysteine proteinases"/>
    <property type="match status" value="1"/>
</dbReference>
<dbReference type="EMBL" id="DS113380">
    <property type="protein sequence ID" value="EAY08350.1"/>
    <property type="molecule type" value="Genomic_DNA"/>
</dbReference>
<dbReference type="Gene3D" id="3.90.70.10">
    <property type="entry name" value="Cysteine proteinases"/>
    <property type="match status" value="1"/>
</dbReference>
<protein>
    <recommendedName>
        <fullName evidence="1">USP domain-containing protein</fullName>
    </recommendedName>
</protein>
<dbReference type="GO" id="GO:0016579">
    <property type="term" value="P:protein deubiquitination"/>
    <property type="evidence" value="ECO:0007669"/>
    <property type="project" value="InterPro"/>
</dbReference>
<dbReference type="Proteomes" id="UP000001542">
    <property type="component" value="Unassembled WGS sequence"/>
</dbReference>
<dbReference type="AlphaFoldDB" id="A2EG74"/>
<dbReference type="InterPro" id="IPR001394">
    <property type="entry name" value="Peptidase_C19_UCH"/>
</dbReference>
<dbReference type="PROSITE" id="PS50235">
    <property type="entry name" value="USP_3"/>
    <property type="match status" value="1"/>
</dbReference>
<dbReference type="InterPro" id="IPR028889">
    <property type="entry name" value="USP"/>
</dbReference>
<evidence type="ECO:0000259" key="1">
    <source>
        <dbReference type="PROSITE" id="PS50235"/>
    </source>
</evidence>
<proteinExistence type="predicted"/>
<accession>A2EG74</accession>
<dbReference type="RefSeq" id="XP_001320573.1">
    <property type="nucleotide sequence ID" value="XM_001320538.1"/>
</dbReference>
<dbReference type="VEuPathDB" id="TrichDB:TVAGG3_0133870"/>
<keyword evidence="3" id="KW-1185">Reference proteome</keyword>
<sequence length="279" mass="32435">MIEDNQKCDIEFTLNDEFRGREFENVENELEKILNDSDPEETSSLILNDESQQEDVSNNQEILEELKDKFNSNQDYHEEFASMSNEEEFASMLNEESLLNLHSNDEASNNSTQLFNESKTKNETIYKEDIRPKFINNLSICYANSLIQVLCHIPIFRSYINSYDDSEISQFLKNIFKEIDNLNPINLEKLTSLLGFESQNDPHEMLQRLLQNLNENIQNIFINTFIGLDGKKDHSFYIFVTAFTENSSPIPFLEQVIEFLSVTGGDYDTGDILPVYINR</sequence>
<dbReference type="Pfam" id="PF00443">
    <property type="entry name" value="UCH"/>
    <property type="match status" value="1"/>
</dbReference>
<dbReference type="GO" id="GO:0004843">
    <property type="term" value="F:cysteine-type deubiquitinase activity"/>
    <property type="evidence" value="ECO:0007669"/>
    <property type="project" value="InterPro"/>
</dbReference>
<dbReference type="InterPro" id="IPR038765">
    <property type="entry name" value="Papain-like_cys_pep_sf"/>
</dbReference>
<evidence type="ECO:0000313" key="2">
    <source>
        <dbReference type="EMBL" id="EAY08350.1"/>
    </source>
</evidence>
<dbReference type="VEuPathDB" id="TrichDB:TVAG_352720"/>
<dbReference type="SMR" id="A2EG74"/>
<name>A2EG74_TRIV3</name>
<reference evidence="2" key="1">
    <citation type="submission" date="2006-10" db="EMBL/GenBank/DDBJ databases">
        <authorList>
            <person name="Amadeo P."/>
            <person name="Zhao Q."/>
            <person name="Wortman J."/>
            <person name="Fraser-Liggett C."/>
            <person name="Carlton J."/>
        </authorList>
    </citation>
    <scope>NUCLEOTIDE SEQUENCE</scope>
    <source>
        <strain evidence="2">G3</strain>
    </source>
</reference>
<dbReference type="KEGG" id="tva:4766249"/>
<feature type="domain" description="USP" evidence="1">
    <location>
        <begin position="132"/>
        <end position="279"/>
    </location>
</feature>
<reference evidence="2" key="2">
    <citation type="journal article" date="2007" name="Science">
        <title>Draft genome sequence of the sexually transmitted pathogen Trichomonas vaginalis.</title>
        <authorList>
            <person name="Carlton J.M."/>
            <person name="Hirt R.P."/>
            <person name="Silva J.C."/>
            <person name="Delcher A.L."/>
            <person name="Schatz M."/>
            <person name="Zhao Q."/>
            <person name="Wortman J.R."/>
            <person name="Bidwell S.L."/>
            <person name="Alsmark U.C.M."/>
            <person name="Besteiro S."/>
            <person name="Sicheritz-Ponten T."/>
            <person name="Noel C.J."/>
            <person name="Dacks J.B."/>
            <person name="Foster P.G."/>
            <person name="Simillion C."/>
            <person name="Van de Peer Y."/>
            <person name="Miranda-Saavedra D."/>
            <person name="Barton G.J."/>
            <person name="Westrop G.D."/>
            <person name="Mueller S."/>
            <person name="Dessi D."/>
            <person name="Fiori P.L."/>
            <person name="Ren Q."/>
            <person name="Paulsen I."/>
            <person name="Zhang H."/>
            <person name="Bastida-Corcuera F.D."/>
            <person name="Simoes-Barbosa A."/>
            <person name="Brown M.T."/>
            <person name="Hayes R.D."/>
            <person name="Mukherjee M."/>
            <person name="Okumura C.Y."/>
            <person name="Schneider R."/>
            <person name="Smith A.J."/>
            <person name="Vanacova S."/>
            <person name="Villalvazo M."/>
            <person name="Haas B.J."/>
            <person name="Pertea M."/>
            <person name="Feldblyum T.V."/>
            <person name="Utterback T.R."/>
            <person name="Shu C.L."/>
            <person name="Osoegawa K."/>
            <person name="de Jong P.J."/>
            <person name="Hrdy I."/>
            <person name="Horvathova L."/>
            <person name="Zubacova Z."/>
            <person name="Dolezal P."/>
            <person name="Malik S.B."/>
            <person name="Logsdon J.M. Jr."/>
            <person name="Henze K."/>
            <person name="Gupta A."/>
            <person name="Wang C.C."/>
            <person name="Dunne R.L."/>
            <person name="Upcroft J.A."/>
            <person name="Upcroft P."/>
            <person name="White O."/>
            <person name="Salzberg S.L."/>
            <person name="Tang P."/>
            <person name="Chiu C.-H."/>
            <person name="Lee Y.-S."/>
            <person name="Embley T.M."/>
            <person name="Coombs G.H."/>
            <person name="Mottram J.C."/>
            <person name="Tachezy J."/>
            <person name="Fraser-Liggett C.M."/>
            <person name="Johnson P.J."/>
        </authorList>
    </citation>
    <scope>NUCLEOTIDE SEQUENCE [LARGE SCALE GENOMIC DNA]</scope>
    <source>
        <strain evidence="2">G3</strain>
    </source>
</reference>
<gene>
    <name evidence="2" type="ORF">TVAG_352720</name>
</gene>
<organism evidence="2 3">
    <name type="scientific">Trichomonas vaginalis (strain ATCC PRA-98 / G3)</name>
    <dbReference type="NCBI Taxonomy" id="412133"/>
    <lineage>
        <taxon>Eukaryota</taxon>
        <taxon>Metamonada</taxon>
        <taxon>Parabasalia</taxon>
        <taxon>Trichomonadida</taxon>
        <taxon>Trichomonadidae</taxon>
        <taxon>Trichomonas</taxon>
    </lineage>
</organism>
<evidence type="ECO:0000313" key="3">
    <source>
        <dbReference type="Proteomes" id="UP000001542"/>
    </source>
</evidence>